<dbReference type="GO" id="GO:0006259">
    <property type="term" value="P:DNA metabolic process"/>
    <property type="evidence" value="ECO:0007669"/>
    <property type="project" value="UniProtKB-ARBA"/>
</dbReference>
<comment type="caution">
    <text evidence="3">The sequence shown here is derived from an EMBL/GenBank/DDBJ whole genome shotgun (WGS) entry which is preliminary data.</text>
</comment>
<dbReference type="Pfam" id="PF23359">
    <property type="entry name" value="Lsr2_DNA-bd"/>
    <property type="match status" value="1"/>
</dbReference>
<keyword evidence="1" id="KW-0238">DNA-binding</keyword>
<dbReference type="Gene3D" id="3.40.50.10130">
    <property type="match status" value="1"/>
</dbReference>
<dbReference type="RefSeq" id="WP_160900058.1">
    <property type="nucleotide sequence ID" value="NZ_CP102850.1"/>
</dbReference>
<organism evidence="3 4">
    <name type="scientific">Gordonia mangrovi</name>
    <dbReference type="NCBI Taxonomy" id="2665643"/>
    <lineage>
        <taxon>Bacteria</taxon>
        <taxon>Bacillati</taxon>
        <taxon>Actinomycetota</taxon>
        <taxon>Actinomycetes</taxon>
        <taxon>Mycobacteriales</taxon>
        <taxon>Gordoniaceae</taxon>
        <taxon>Gordonia</taxon>
    </lineage>
</organism>
<dbReference type="Proteomes" id="UP000475545">
    <property type="component" value="Unassembled WGS sequence"/>
</dbReference>
<protein>
    <recommendedName>
        <fullName evidence="2">ERCC4 domain-containing protein</fullName>
    </recommendedName>
</protein>
<evidence type="ECO:0000259" key="2">
    <source>
        <dbReference type="SMART" id="SM00891"/>
    </source>
</evidence>
<dbReference type="Pfam" id="PF02732">
    <property type="entry name" value="ERCC4"/>
    <property type="match status" value="1"/>
</dbReference>
<dbReference type="Gene3D" id="4.10.320.10">
    <property type="entry name" value="E3-binding domain"/>
    <property type="match status" value="1"/>
</dbReference>
<dbReference type="GO" id="GO:0003677">
    <property type="term" value="F:DNA binding"/>
    <property type="evidence" value="ECO:0007669"/>
    <property type="project" value="UniProtKB-KW"/>
</dbReference>
<dbReference type="EMBL" id="WMBR01000001">
    <property type="protein sequence ID" value="MXP19872.1"/>
    <property type="molecule type" value="Genomic_DNA"/>
</dbReference>
<dbReference type="GO" id="GO:0004518">
    <property type="term" value="F:nuclease activity"/>
    <property type="evidence" value="ECO:0007669"/>
    <property type="project" value="InterPro"/>
</dbReference>
<dbReference type="GO" id="GO:0016746">
    <property type="term" value="F:acyltransferase activity"/>
    <property type="evidence" value="ECO:0007669"/>
    <property type="project" value="InterPro"/>
</dbReference>
<accession>A0A6L7GK46</accession>
<name>A0A6L7GK46_9ACTN</name>
<sequence length="318" mass="35508">MPDDFLIAHNPEEGSSLPYLVRIPLGANGVILKVRDTWPRTSKIYCHRAEEWPTDADIVDRLPVRTVSQRGAAIDLVLERGRENRSQFVLTRARGREMIFWQSRRTTKQARPNVTLPTARAHGQILEIVVDSGERYAYRFGHQQTTTTRRKLPAGDYAVTDGDTVIGAVERKSIDDLSAGLTSGKLTYQLSDLAGLHRAAVVVEASYSAVFKREYVSGTTLAEALAEAQVRFPRVPIVFCDNRKLAEEWTYRWLGAALHEWRLSTRTDVVVADLAGPSASPAEIRAWAAGRGIDVPAKGRIPARVRAAWERRNDRPEG</sequence>
<proteinExistence type="predicted"/>
<dbReference type="InterPro" id="IPR011335">
    <property type="entry name" value="Restrct_endonuc-II-like"/>
</dbReference>
<dbReference type="InterPro" id="IPR036625">
    <property type="entry name" value="E3-bd_dom_sf"/>
</dbReference>
<dbReference type="InterPro" id="IPR055370">
    <property type="entry name" value="Lsr2_DNA-bd"/>
</dbReference>
<dbReference type="SMART" id="SM00891">
    <property type="entry name" value="ERCC4"/>
    <property type="match status" value="1"/>
</dbReference>
<gene>
    <name evidence="3" type="ORF">GIY30_00645</name>
</gene>
<dbReference type="SUPFAM" id="SSF52980">
    <property type="entry name" value="Restriction endonuclease-like"/>
    <property type="match status" value="1"/>
</dbReference>
<evidence type="ECO:0000313" key="4">
    <source>
        <dbReference type="Proteomes" id="UP000475545"/>
    </source>
</evidence>
<reference evidence="3 4" key="1">
    <citation type="submission" date="2019-11" db="EMBL/GenBank/DDBJ databases">
        <title>Gordonia sp. nov., a novel actinobacterium isolated from mangrove soil in Hainan.</title>
        <authorList>
            <person name="Huang X."/>
            <person name="Xie Y."/>
            <person name="Chu X."/>
            <person name="Xiao K."/>
        </authorList>
    </citation>
    <scope>NUCLEOTIDE SEQUENCE [LARGE SCALE GENOMIC DNA]</scope>
    <source>
        <strain evidence="3 4">HNM0687</strain>
    </source>
</reference>
<dbReference type="InterPro" id="IPR006166">
    <property type="entry name" value="ERCC4_domain"/>
</dbReference>
<keyword evidence="4" id="KW-1185">Reference proteome</keyword>
<feature type="domain" description="ERCC4" evidence="2">
    <location>
        <begin position="127"/>
        <end position="207"/>
    </location>
</feature>
<evidence type="ECO:0000313" key="3">
    <source>
        <dbReference type="EMBL" id="MXP19872.1"/>
    </source>
</evidence>
<evidence type="ECO:0000256" key="1">
    <source>
        <dbReference type="ARBA" id="ARBA00023125"/>
    </source>
</evidence>
<dbReference type="AlphaFoldDB" id="A0A6L7GK46"/>